<dbReference type="InterPro" id="IPR000914">
    <property type="entry name" value="SBP_5_dom"/>
</dbReference>
<dbReference type="Pfam" id="PF00496">
    <property type="entry name" value="SBP_bac_5"/>
    <property type="match status" value="1"/>
</dbReference>
<dbReference type="PANTHER" id="PTHR30290">
    <property type="entry name" value="PERIPLASMIC BINDING COMPONENT OF ABC TRANSPORTER"/>
    <property type="match status" value="1"/>
</dbReference>
<proteinExistence type="inferred from homology"/>
<dbReference type="RefSeq" id="WP_066419859.1">
    <property type="nucleotide sequence ID" value="NZ_CP018866.1"/>
</dbReference>
<dbReference type="Gene3D" id="3.90.76.10">
    <property type="entry name" value="Dipeptide-binding Protein, Domain 1"/>
    <property type="match status" value="1"/>
</dbReference>
<evidence type="ECO:0000256" key="2">
    <source>
        <dbReference type="ARBA" id="ARBA00022448"/>
    </source>
</evidence>
<dbReference type="GO" id="GO:0042597">
    <property type="term" value="C:periplasmic space"/>
    <property type="evidence" value="ECO:0007669"/>
    <property type="project" value="UniProtKB-ARBA"/>
</dbReference>
<feature type="domain" description="Solute-binding protein family 5" evidence="5">
    <location>
        <begin position="82"/>
        <end position="437"/>
    </location>
</feature>
<accession>A0A223KLG6</accession>
<keyword evidence="3 4" id="KW-0732">Signal</keyword>
<evidence type="ECO:0000256" key="1">
    <source>
        <dbReference type="ARBA" id="ARBA00005695"/>
    </source>
</evidence>
<evidence type="ECO:0000256" key="4">
    <source>
        <dbReference type="SAM" id="SignalP"/>
    </source>
</evidence>
<protein>
    <submittedName>
        <fullName evidence="6">Glutathione ABC transporter substrate-binding protein</fullName>
    </submittedName>
</protein>
<gene>
    <name evidence="6" type="ORF">BC6307_02970</name>
</gene>
<reference evidence="6 7" key="1">
    <citation type="submission" date="2016-12" db="EMBL/GenBank/DDBJ databases">
        <title>The whole genome sequencing and assembly of Bacillus cohnii DSM 6307T strain.</title>
        <authorList>
            <person name="Lee Y.-J."/>
            <person name="Yi H."/>
            <person name="Bahn Y.-S."/>
            <person name="Kim J.F."/>
            <person name="Lee D.-W."/>
        </authorList>
    </citation>
    <scope>NUCLEOTIDE SEQUENCE [LARGE SCALE GENOMIC DNA]</scope>
    <source>
        <strain evidence="6 7">DSM 6307</strain>
    </source>
</reference>
<dbReference type="KEGG" id="bcoh:BC6307_02970"/>
<dbReference type="GO" id="GO:1904680">
    <property type="term" value="F:peptide transmembrane transporter activity"/>
    <property type="evidence" value="ECO:0007669"/>
    <property type="project" value="TreeGrafter"/>
</dbReference>
<dbReference type="PROSITE" id="PS51257">
    <property type="entry name" value="PROKAR_LIPOPROTEIN"/>
    <property type="match status" value="1"/>
</dbReference>
<dbReference type="InterPro" id="IPR030678">
    <property type="entry name" value="Peptide/Ni-bd"/>
</dbReference>
<dbReference type="GO" id="GO:0015833">
    <property type="term" value="P:peptide transport"/>
    <property type="evidence" value="ECO:0007669"/>
    <property type="project" value="TreeGrafter"/>
</dbReference>
<evidence type="ECO:0000313" key="6">
    <source>
        <dbReference type="EMBL" id="AST90302.1"/>
    </source>
</evidence>
<dbReference type="STRING" id="1314751.GCA_001591425_03898"/>
<dbReference type="PANTHER" id="PTHR30290:SF9">
    <property type="entry name" value="OLIGOPEPTIDE-BINDING PROTEIN APPA"/>
    <property type="match status" value="1"/>
</dbReference>
<feature type="signal peptide" evidence="4">
    <location>
        <begin position="1"/>
        <end position="20"/>
    </location>
</feature>
<keyword evidence="2" id="KW-0813">Transport</keyword>
<dbReference type="GO" id="GO:0043190">
    <property type="term" value="C:ATP-binding cassette (ABC) transporter complex"/>
    <property type="evidence" value="ECO:0007669"/>
    <property type="project" value="InterPro"/>
</dbReference>
<dbReference type="AlphaFoldDB" id="A0A223KLG6"/>
<dbReference type="EMBL" id="CP018866">
    <property type="protein sequence ID" value="AST90302.1"/>
    <property type="molecule type" value="Genomic_DNA"/>
</dbReference>
<dbReference type="Gene3D" id="3.10.105.10">
    <property type="entry name" value="Dipeptide-binding Protein, Domain 3"/>
    <property type="match status" value="1"/>
</dbReference>
<name>A0A223KLG6_9BACI</name>
<dbReference type="Gene3D" id="3.40.190.10">
    <property type="entry name" value="Periplasmic binding protein-like II"/>
    <property type="match status" value="1"/>
</dbReference>
<feature type="chain" id="PRO_5038463765" evidence="4">
    <location>
        <begin position="21"/>
        <end position="518"/>
    </location>
</feature>
<comment type="similarity">
    <text evidence="1">Belongs to the bacterial solute-binding protein 5 family.</text>
</comment>
<keyword evidence="7" id="KW-1185">Reference proteome</keyword>
<dbReference type="SUPFAM" id="SSF53850">
    <property type="entry name" value="Periplasmic binding protein-like II"/>
    <property type="match status" value="1"/>
</dbReference>
<dbReference type="Proteomes" id="UP000215224">
    <property type="component" value="Chromosome"/>
</dbReference>
<dbReference type="CDD" id="cd08499">
    <property type="entry name" value="PBP2_Ylib_like"/>
    <property type="match status" value="1"/>
</dbReference>
<sequence>MKIKNSLTAVLFTALVLALAACSSDNSTNAGSGEGKEGGHFVYVTASDAPTLDPHGMNDTASTHATTQIFERLTDYNEDGTVYGVLAEEFTPLDDTTWEFKLRQGVTFQDGTDFTADAVKMSLDRLLDPELASPKAVLLNMIEEVIVEDEFTVIIKTDGPFAPLPAHLAHNAGSIVAPSAIEEEKNGGRTVDENPIGTGPFLLDEWNRGSEIKFKRNENYWGDVPTIETMSFTVVPEQSTRMAMLESGEANVALVGSSDVTQMESIPGIELTHIRGTRMDYLGFNMNAEPFDNKLVRQAVAMAINKQDIIDGILEGHGIPAVGPLAPTVVGNYQGLTPLTYDVEEAKSLLEEAGYAEGFTTTLFVREGNKELANIAVFIQSQLQQININVDIQSTEWGTLLEKTGAGEHDLVLLGWTTVTADADNGLYSLFHSANQGASGNRSFYKNERVDELLDYARSETDQQKRNEAYKEVSEILVDEVPMVYLQHPDFIYGTNGVESGLYIDFSGIPFFKNVKLN</sequence>
<dbReference type="InterPro" id="IPR039424">
    <property type="entry name" value="SBP_5"/>
</dbReference>
<dbReference type="PIRSF" id="PIRSF002741">
    <property type="entry name" value="MppA"/>
    <property type="match status" value="1"/>
</dbReference>
<evidence type="ECO:0000259" key="5">
    <source>
        <dbReference type="Pfam" id="PF00496"/>
    </source>
</evidence>
<evidence type="ECO:0000313" key="7">
    <source>
        <dbReference type="Proteomes" id="UP000215224"/>
    </source>
</evidence>
<evidence type="ECO:0000256" key="3">
    <source>
        <dbReference type="ARBA" id="ARBA00022729"/>
    </source>
</evidence>
<organism evidence="6 7">
    <name type="scientific">Sutcliffiella cohnii</name>
    <dbReference type="NCBI Taxonomy" id="33932"/>
    <lineage>
        <taxon>Bacteria</taxon>
        <taxon>Bacillati</taxon>
        <taxon>Bacillota</taxon>
        <taxon>Bacilli</taxon>
        <taxon>Bacillales</taxon>
        <taxon>Bacillaceae</taxon>
        <taxon>Sutcliffiella</taxon>
    </lineage>
</organism>